<dbReference type="FunFam" id="2.160.10.10:FF:000008">
    <property type="entry name" value="Maltose O-acetyltransferase"/>
    <property type="match status" value="1"/>
</dbReference>
<evidence type="ECO:0000259" key="4">
    <source>
        <dbReference type="SMART" id="SM01266"/>
    </source>
</evidence>
<dbReference type="InterPro" id="IPR001451">
    <property type="entry name" value="Hexapep"/>
</dbReference>
<dbReference type="GO" id="GO:0008374">
    <property type="term" value="F:O-acyltransferase activity"/>
    <property type="evidence" value="ECO:0007669"/>
    <property type="project" value="TreeGrafter"/>
</dbReference>
<dbReference type="RefSeq" id="WP_097889828.1">
    <property type="nucleotide sequence ID" value="NZ_JAOPTA010000094.1"/>
</dbReference>
<evidence type="ECO:0000313" key="5">
    <source>
        <dbReference type="EMBL" id="PHG56357.1"/>
    </source>
</evidence>
<evidence type="ECO:0000256" key="3">
    <source>
        <dbReference type="ARBA" id="ARBA00022737"/>
    </source>
</evidence>
<dbReference type="InterPro" id="IPR011004">
    <property type="entry name" value="Trimer_LpxA-like_sf"/>
</dbReference>
<dbReference type="PANTHER" id="PTHR23416:SF23">
    <property type="entry name" value="ACETYLTRANSFERASE C18B11.09C-RELATED"/>
    <property type="match status" value="1"/>
</dbReference>
<dbReference type="EMBL" id="NUUQ01000068">
    <property type="protein sequence ID" value="PHG56357.1"/>
    <property type="molecule type" value="Genomic_DNA"/>
</dbReference>
<evidence type="ECO:0000256" key="1">
    <source>
        <dbReference type="ARBA" id="ARBA00007274"/>
    </source>
</evidence>
<reference evidence="5 6" key="1">
    <citation type="submission" date="2017-09" db="EMBL/GenBank/DDBJ databases">
        <title>Large-scale bioinformatics analysis of Bacillus genomes uncovers conserved roles of natural products in bacterial physiology.</title>
        <authorList>
            <consortium name="Agbiome Team Llc"/>
            <person name="Bleich R.M."/>
            <person name="Grubbs K.J."/>
            <person name="Santa Maria K.C."/>
            <person name="Allen S.E."/>
            <person name="Farag S."/>
            <person name="Shank E.A."/>
            <person name="Bowers A."/>
        </authorList>
    </citation>
    <scope>NUCLEOTIDE SEQUENCE [LARGE SCALE GENOMIC DNA]</scope>
    <source>
        <strain evidence="5 6">AFS029838</strain>
    </source>
</reference>
<evidence type="ECO:0000256" key="2">
    <source>
        <dbReference type="ARBA" id="ARBA00022679"/>
    </source>
</evidence>
<gene>
    <name evidence="5" type="ORF">COI65_26895</name>
</gene>
<dbReference type="AlphaFoldDB" id="A0A2B6U8W2"/>
<feature type="domain" description="Maltose/galactoside acetyltransferase" evidence="4">
    <location>
        <begin position="5"/>
        <end position="59"/>
    </location>
</feature>
<dbReference type="Proteomes" id="UP000222503">
    <property type="component" value="Unassembled WGS sequence"/>
</dbReference>
<dbReference type="Gene3D" id="2.160.10.10">
    <property type="entry name" value="Hexapeptide repeat proteins"/>
    <property type="match status" value="1"/>
</dbReference>
<dbReference type="SMART" id="SM01266">
    <property type="entry name" value="Mac"/>
    <property type="match status" value="1"/>
</dbReference>
<comment type="similarity">
    <text evidence="1">Belongs to the transferase hexapeptide repeat family.</text>
</comment>
<organism evidence="5 6">
    <name type="scientific">Bacillus wiedmannii</name>
    <dbReference type="NCBI Taxonomy" id="1890302"/>
    <lineage>
        <taxon>Bacteria</taxon>
        <taxon>Bacillati</taxon>
        <taxon>Bacillota</taxon>
        <taxon>Bacilli</taxon>
        <taxon>Bacillales</taxon>
        <taxon>Bacillaceae</taxon>
        <taxon>Bacillus</taxon>
        <taxon>Bacillus cereus group</taxon>
    </lineage>
</organism>
<accession>A0A2B6U8W2</accession>
<dbReference type="CDD" id="cd03357">
    <property type="entry name" value="LbH_MAT_GAT"/>
    <property type="match status" value="1"/>
</dbReference>
<keyword evidence="3" id="KW-0677">Repeat</keyword>
<sequence length="190" mass="20617">MKTEKEKMLAGEMYVAEDEELVADRVEAKRLTRLYNEAMETGDEQRFTLLNQLLGSSADGKAQINPDFRCDYGYNIHVGKSFFANFNCVILDVCEVRIGDNCMFAPGVHIYTATHPLHPVERNSGKEYGKPVKIGNNVWIGGGAIINPGISIGDNAVIASGAVVTKDVPNNVVVGGNPAKVIKTIDETSS</sequence>
<protein>
    <submittedName>
        <fullName evidence="5">Acetyltransferase</fullName>
    </submittedName>
</protein>
<dbReference type="GO" id="GO:0005829">
    <property type="term" value="C:cytosol"/>
    <property type="evidence" value="ECO:0007669"/>
    <property type="project" value="TreeGrafter"/>
</dbReference>
<evidence type="ECO:0000313" key="6">
    <source>
        <dbReference type="Proteomes" id="UP000222503"/>
    </source>
</evidence>
<dbReference type="SUPFAM" id="SSF51161">
    <property type="entry name" value="Trimeric LpxA-like enzymes"/>
    <property type="match status" value="1"/>
</dbReference>
<dbReference type="PROSITE" id="PS00101">
    <property type="entry name" value="HEXAPEP_TRANSFERASES"/>
    <property type="match status" value="1"/>
</dbReference>
<dbReference type="InterPro" id="IPR024688">
    <property type="entry name" value="Mac_dom"/>
</dbReference>
<comment type="caution">
    <text evidence="5">The sequence shown here is derived from an EMBL/GenBank/DDBJ whole genome shotgun (WGS) entry which is preliminary data.</text>
</comment>
<keyword evidence="2 5" id="KW-0808">Transferase</keyword>
<dbReference type="InterPro" id="IPR018357">
    <property type="entry name" value="Hexapep_transf_CS"/>
</dbReference>
<dbReference type="Pfam" id="PF00132">
    <property type="entry name" value="Hexapep"/>
    <property type="match status" value="1"/>
</dbReference>
<dbReference type="InterPro" id="IPR051159">
    <property type="entry name" value="Hexapeptide_acetyltransf"/>
</dbReference>
<dbReference type="Pfam" id="PF12464">
    <property type="entry name" value="Mac"/>
    <property type="match status" value="1"/>
</dbReference>
<proteinExistence type="inferred from homology"/>
<name>A0A2B6U8W2_9BACI</name>
<dbReference type="GO" id="GO:0016407">
    <property type="term" value="F:acetyltransferase activity"/>
    <property type="evidence" value="ECO:0007669"/>
    <property type="project" value="InterPro"/>
</dbReference>
<dbReference type="PANTHER" id="PTHR23416">
    <property type="entry name" value="SIALIC ACID SYNTHASE-RELATED"/>
    <property type="match status" value="1"/>
</dbReference>